<name>A0ABU3M6L9_9ACTN</name>
<organism evidence="3 4">
    <name type="scientific">Streptomyces justiciae</name>
    <dbReference type="NCBI Taxonomy" id="2780140"/>
    <lineage>
        <taxon>Bacteria</taxon>
        <taxon>Bacillati</taxon>
        <taxon>Actinomycetota</taxon>
        <taxon>Actinomycetes</taxon>
        <taxon>Kitasatosporales</taxon>
        <taxon>Streptomycetaceae</taxon>
        <taxon>Streptomyces</taxon>
    </lineage>
</organism>
<evidence type="ECO:0000259" key="2">
    <source>
        <dbReference type="Pfam" id="PF13020"/>
    </source>
</evidence>
<dbReference type="Pfam" id="PF12102">
    <property type="entry name" value="MrcB_N"/>
    <property type="match status" value="1"/>
</dbReference>
<dbReference type="Proteomes" id="UP001257948">
    <property type="component" value="Unassembled WGS sequence"/>
</dbReference>
<keyword evidence="4" id="KW-1185">Reference proteome</keyword>
<evidence type="ECO:0000259" key="1">
    <source>
        <dbReference type="Pfam" id="PF12102"/>
    </source>
</evidence>
<gene>
    <name evidence="3" type="ORF">RQC66_40325</name>
</gene>
<dbReference type="EMBL" id="JAVTLL010000042">
    <property type="protein sequence ID" value="MDT7846983.1"/>
    <property type="molecule type" value="Genomic_DNA"/>
</dbReference>
<protein>
    <submittedName>
        <fullName evidence="3">DUF3578 domain-containing protein</fullName>
    </submittedName>
</protein>
<dbReference type="RefSeq" id="WP_314207198.1">
    <property type="nucleotide sequence ID" value="NZ_JAVTLL010000042.1"/>
</dbReference>
<dbReference type="Pfam" id="PF13020">
    <property type="entry name" value="NOV_C"/>
    <property type="match status" value="1"/>
</dbReference>
<feature type="domain" description="Type IV methyl-directed restriction enzyme EcoKMcrB subunit DNA-binding" evidence="1">
    <location>
        <begin position="13"/>
        <end position="193"/>
    </location>
</feature>
<evidence type="ECO:0000313" key="4">
    <source>
        <dbReference type="Proteomes" id="UP001257948"/>
    </source>
</evidence>
<accession>A0ABU3M6L9</accession>
<sequence length="366" mass="40671">MDELLTEVLDLQKVWQAQNTAPMKRRGVVVRTEIRTWLREHAQALAVAMDIPLDDVGVEGKDGAGQRAEIAWTRIYSKNRTPSATDGWYIVYLFSGDGERVYLSLMQGTTEWIAGELKPREPAALKKRIEWARPLIEQVAAQRFDLLADIRLNARTKLGKGYEPGNVVAIEYLRDAIPDSGVLSEDLLFMARLLGRLYKATDDATYIPGDLPVEVREATQSAATTANRRSARKGGQGFLLTAAERGAIEERSVLLATEHFEAQGWTVKDVGASKPYDLHLTRGGEKLHVEVKGTTSDGSQIILTRAEVEWQRRFAPDNALVIVHSIELDRTVEPASATGGILHCTSPWTIEEETLTVISYIHRTGL</sequence>
<dbReference type="InterPro" id="IPR024975">
    <property type="entry name" value="NOV_C"/>
</dbReference>
<comment type="caution">
    <text evidence="3">The sequence shown here is derived from an EMBL/GenBank/DDBJ whole genome shotgun (WGS) entry which is preliminary data.</text>
</comment>
<evidence type="ECO:0000313" key="3">
    <source>
        <dbReference type="EMBL" id="MDT7846983.1"/>
    </source>
</evidence>
<dbReference type="Gene3D" id="3.30.920.90">
    <property type="match status" value="1"/>
</dbReference>
<proteinExistence type="predicted"/>
<reference evidence="4" key="1">
    <citation type="submission" date="2023-07" db="EMBL/GenBank/DDBJ databases">
        <title>Draft genome sequence of the endophytic actinobacterium Streptomyces justiciae WPN32, a potential antibiotic producer.</title>
        <authorList>
            <person name="Yasawong M."/>
            <person name="Pana W."/>
            <person name="Ganta P."/>
            <person name="Santapan N."/>
            <person name="Songngamsuk T."/>
            <person name="Phatcharaharikarn M."/>
            <person name="Kerdtoob S."/>
            <person name="Nantapong N."/>
        </authorList>
    </citation>
    <scope>NUCLEOTIDE SEQUENCE [LARGE SCALE GENOMIC DNA]</scope>
    <source>
        <strain evidence="4">WPN32</strain>
    </source>
</reference>
<feature type="domain" description="Protein NO VEIN C-terminal" evidence="2">
    <location>
        <begin position="249"/>
        <end position="326"/>
    </location>
</feature>
<dbReference type="InterPro" id="IPR021961">
    <property type="entry name" value="McrB_DNA-bd"/>
</dbReference>